<proteinExistence type="predicted"/>
<evidence type="ECO:0000256" key="1">
    <source>
        <dbReference type="SAM" id="MobiDB-lite"/>
    </source>
</evidence>
<name>A0A7S3KXD4_9STRA</name>
<accession>A0A7S3KXD4</accession>
<sequence>MLSTRFPSLMNGWALGQSALDGSSRDLSVCMLYSLSPIPHSPGPSQLLFKDDAACTNEFSKVRVKSNNVPLSKEGGGEDETISITVSHASSTTDEMKNIHEFVLEDISENVILEIEFAQKDKVCHEKQKVEALCPHHDEDDAGGKNDDVDHGVDEPIDDKVTDAAKLPRETTNRHEPHLQHMEIVVEHTAEHDCCTSVLDENESMVSLPFLLVHPDRGQYRVLSLRLPLHQQDAVLNLPVLLVHPESGRYEILSMSVNEQQQRDDSSVASVVVAEVIRQVAQQDIFRRLDYDGVCNAKGILINHDLSKSCKEEQNVLLVAIPHNVSVETCCRMARHILRQAEMIALLEEEGFQASSWVAENRKITEKRSTRKRLGQSFVLNVANQHEEG</sequence>
<feature type="region of interest" description="Disordered" evidence="1">
    <location>
        <begin position="136"/>
        <end position="156"/>
    </location>
</feature>
<dbReference type="AlphaFoldDB" id="A0A7S3KXD4"/>
<gene>
    <name evidence="2" type="ORF">ACOF00016_LOCUS2074</name>
</gene>
<reference evidence="2" key="1">
    <citation type="submission" date="2021-01" db="EMBL/GenBank/DDBJ databases">
        <authorList>
            <person name="Corre E."/>
            <person name="Pelletier E."/>
            <person name="Niang G."/>
            <person name="Scheremetjew M."/>
            <person name="Finn R."/>
            <person name="Kale V."/>
            <person name="Holt S."/>
            <person name="Cochrane G."/>
            <person name="Meng A."/>
            <person name="Brown T."/>
            <person name="Cohen L."/>
        </authorList>
    </citation>
    <scope>NUCLEOTIDE SEQUENCE</scope>
    <source>
        <strain evidence="2">CCMP127</strain>
    </source>
</reference>
<protein>
    <submittedName>
        <fullName evidence="2">Uncharacterized protein</fullName>
    </submittedName>
</protein>
<organism evidence="2">
    <name type="scientific">Amphora coffeiformis</name>
    <dbReference type="NCBI Taxonomy" id="265554"/>
    <lineage>
        <taxon>Eukaryota</taxon>
        <taxon>Sar</taxon>
        <taxon>Stramenopiles</taxon>
        <taxon>Ochrophyta</taxon>
        <taxon>Bacillariophyta</taxon>
        <taxon>Bacillariophyceae</taxon>
        <taxon>Bacillariophycidae</taxon>
        <taxon>Thalassiophysales</taxon>
        <taxon>Catenulaceae</taxon>
        <taxon>Amphora</taxon>
    </lineage>
</organism>
<dbReference type="EMBL" id="HBIM01002372">
    <property type="protein sequence ID" value="CAE0403886.1"/>
    <property type="molecule type" value="Transcribed_RNA"/>
</dbReference>
<evidence type="ECO:0000313" key="2">
    <source>
        <dbReference type="EMBL" id="CAE0403886.1"/>
    </source>
</evidence>